<organism evidence="5 6">
    <name type="scientific">Jatrophihabitans endophyticus</name>
    <dbReference type="NCBI Taxonomy" id="1206085"/>
    <lineage>
        <taxon>Bacteria</taxon>
        <taxon>Bacillati</taxon>
        <taxon>Actinomycetota</taxon>
        <taxon>Actinomycetes</taxon>
        <taxon>Jatrophihabitantales</taxon>
        <taxon>Jatrophihabitantaceae</taxon>
        <taxon>Jatrophihabitans</taxon>
    </lineage>
</organism>
<dbReference type="Pfam" id="PF01047">
    <property type="entry name" value="MarR"/>
    <property type="match status" value="1"/>
</dbReference>
<dbReference type="AlphaFoldDB" id="A0A1M5RHY3"/>
<dbReference type="PANTHER" id="PTHR39515">
    <property type="entry name" value="CONSERVED PROTEIN"/>
    <property type="match status" value="1"/>
</dbReference>
<keyword evidence="1" id="KW-0805">Transcription regulation</keyword>
<dbReference type="SUPFAM" id="SSF46785">
    <property type="entry name" value="Winged helix' DNA-binding domain"/>
    <property type="match status" value="1"/>
</dbReference>
<evidence type="ECO:0000313" key="6">
    <source>
        <dbReference type="Proteomes" id="UP000186132"/>
    </source>
</evidence>
<accession>A0A1M5RHY3</accession>
<dbReference type="OrthoDB" id="9804055at2"/>
<dbReference type="EMBL" id="FQVU01000005">
    <property type="protein sequence ID" value="SHH25746.1"/>
    <property type="molecule type" value="Genomic_DNA"/>
</dbReference>
<dbReference type="PROSITE" id="PS50995">
    <property type="entry name" value="HTH_MARR_2"/>
    <property type="match status" value="1"/>
</dbReference>
<evidence type="ECO:0000259" key="4">
    <source>
        <dbReference type="PROSITE" id="PS50995"/>
    </source>
</evidence>
<dbReference type="PANTHER" id="PTHR39515:SF2">
    <property type="entry name" value="HTH-TYPE TRANSCRIPTIONAL REGULATOR RV0880"/>
    <property type="match status" value="1"/>
</dbReference>
<dbReference type="InterPro" id="IPR036388">
    <property type="entry name" value="WH-like_DNA-bd_sf"/>
</dbReference>
<reference evidence="5 6" key="1">
    <citation type="submission" date="2016-11" db="EMBL/GenBank/DDBJ databases">
        <authorList>
            <person name="Jaros S."/>
            <person name="Januszkiewicz K."/>
            <person name="Wedrychowicz H."/>
        </authorList>
    </citation>
    <scope>NUCLEOTIDE SEQUENCE [LARGE SCALE GENOMIC DNA]</scope>
    <source>
        <strain evidence="5 6">DSM 45627</strain>
    </source>
</reference>
<dbReference type="InterPro" id="IPR036390">
    <property type="entry name" value="WH_DNA-bd_sf"/>
</dbReference>
<dbReference type="Proteomes" id="UP000186132">
    <property type="component" value="Unassembled WGS sequence"/>
</dbReference>
<evidence type="ECO:0000313" key="5">
    <source>
        <dbReference type="EMBL" id="SHH25746.1"/>
    </source>
</evidence>
<proteinExistence type="predicted"/>
<protein>
    <submittedName>
        <fullName evidence="5">DNA-binding transcriptional regulator, MarR family</fullName>
    </submittedName>
</protein>
<evidence type="ECO:0000256" key="1">
    <source>
        <dbReference type="ARBA" id="ARBA00023015"/>
    </source>
</evidence>
<dbReference type="PRINTS" id="PR00598">
    <property type="entry name" value="HTHMARR"/>
</dbReference>
<dbReference type="InterPro" id="IPR000835">
    <property type="entry name" value="HTH_MarR-typ"/>
</dbReference>
<dbReference type="RefSeq" id="WP_143168233.1">
    <property type="nucleotide sequence ID" value="NZ_FQVU01000005.1"/>
</dbReference>
<name>A0A1M5RHY3_9ACTN</name>
<keyword evidence="2 5" id="KW-0238">DNA-binding</keyword>
<evidence type="ECO:0000256" key="2">
    <source>
        <dbReference type="ARBA" id="ARBA00023125"/>
    </source>
</evidence>
<feature type="domain" description="HTH marR-type" evidence="4">
    <location>
        <begin position="9"/>
        <end position="144"/>
    </location>
</feature>
<dbReference type="GO" id="GO:0003700">
    <property type="term" value="F:DNA-binding transcription factor activity"/>
    <property type="evidence" value="ECO:0007669"/>
    <property type="project" value="InterPro"/>
</dbReference>
<gene>
    <name evidence="5" type="ORF">SAMN05443575_3552</name>
</gene>
<dbReference type="Gene3D" id="1.10.10.10">
    <property type="entry name" value="Winged helix-like DNA-binding domain superfamily/Winged helix DNA-binding domain"/>
    <property type="match status" value="1"/>
</dbReference>
<sequence length="145" mass="15903">MTAATRTTIAELASQLRPALLRLTRQVRQQRVDTSVTLTHLSAMFTLGARGPMSAGDLAACEKVQPPSMTKVIAGLEDRGLVARTPHPTDGRQVIISITDRGLTLLDSEKQSRDAWLTRQLAALTPEERAQVQRIIPILEKLAQQ</sequence>
<dbReference type="PROSITE" id="PS01117">
    <property type="entry name" value="HTH_MARR_1"/>
    <property type="match status" value="1"/>
</dbReference>
<keyword evidence="6" id="KW-1185">Reference proteome</keyword>
<dbReference type="SMART" id="SM00347">
    <property type="entry name" value="HTH_MARR"/>
    <property type="match status" value="1"/>
</dbReference>
<dbReference type="InterPro" id="IPR023187">
    <property type="entry name" value="Tscrpt_reg_MarR-type_CS"/>
</dbReference>
<dbReference type="InterPro" id="IPR052526">
    <property type="entry name" value="HTH-type_Bedaq_tolerance"/>
</dbReference>
<dbReference type="GO" id="GO:0003677">
    <property type="term" value="F:DNA binding"/>
    <property type="evidence" value="ECO:0007669"/>
    <property type="project" value="UniProtKB-KW"/>
</dbReference>
<evidence type="ECO:0000256" key="3">
    <source>
        <dbReference type="ARBA" id="ARBA00023163"/>
    </source>
</evidence>
<keyword evidence="3" id="KW-0804">Transcription</keyword>
<dbReference type="STRING" id="1206085.SAMN05443575_3552"/>